<protein>
    <submittedName>
        <fullName evidence="5">VacJ family lipoprotein</fullName>
    </submittedName>
</protein>
<evidence type="ECO:0000256" key="4">
    <source>
        <dbReference type="SAM" id="SignalP"/>
    </source>
</evidence>
<dbReference type="InterPro" id="IPR007428">
    <property type="entry name" value="MlaA"/>
</dbReference>
<dbReference type="Pfam" id="PF04333">
    <property type="entry name" value="MlaA"/>
    <property type="match status" value="1"/>
</dbReference>
<feature type="signal peptide" evidence="4">
    <location>
        <begin position="1"/>
        <end position="24"/>
    </location>
</feature>
<feature type="compositionally biased region" description="Acidic residues" evidence="3">
    <location>
        <begin position="301"/>
        <end position="312"/>
    </location>
</feature>
<sequence>MPFLRLPPLALGLLLAALALPAAAQLPRPSEVPTPAPAVEGVLAQPDPAPPLDDDALLLVEIEEAVVEGRFDIDPWEGFNRRVHNFNKGVDRAVARPLAVAYVRVVPEPVRNGVRNFFGNLFQPLTAVHLLLQGHPGPAGAAAGRFLVNVTLGVGGLFDPATHFGIPRYEEDLGQTLAVWGWDRSRYLVLPFLGPRTVRDAFGAAGDGLATPYQFVESDKARFALIGLSLVDLRVQLFAVDELTQGVEDDYILTREGWLQRRNYMINDRANPVPGRVIRHIPGLRDRVQPSGQTDPSLPDYLDELFPDEEGFEGAPAPTGRED</sequence>
<organism evidence="5 6">
    <name type="scientific">Coralloluteibacterium thermophilum</name>
    <dbReference type="NCBI Taxonomy" id="2707049"/>
    <lineage>
        <taxon>Bacteria</taxon>
        <taxon>Pseudomonadati</taxon>
        <taxon>Pseudomonadota</taxon>
        <taxon>Gammaproteobacteria</taxon>
        <taxon>Lysobacterales</taxon>
        <taxon>Lysobacteraceae</taxon>
        <taxon>Coralloluteibacterium</taxon>
    </lineage>
</organism>
<evidence type="ECO:0000313" key="5">
    <source>
        <dbReference type="EMBL" id="MFC4729175.1"/>
    </source>
</evidence>
<comment type="similarity">
    <text evidence="1">Belongs to the MlaA family.</text>
</comment>
<keyword evidence="2 4" id="KW-0732">Signal</keyword>
<evidence type="ECO:0000256" key="1">
    <source>
        <dbReference type="ARBA" id="ARBA00010634"/>
    </source>
</evidence>
<evidence type="ECO:0000256" key="2">
    <source>
        <dbReference type="ARBA" id="ARBA00022729"/>
    </source>
</evidence>
<feature type="chain" id="PRO_5045495955" evidence="4">
    <location>
        <begin position="25"/>
        <end position="323"/>
    </location>
</feature>
<evidence type="ECO:0000256" key="3">
    <source>
        <dbReference type="SAM" id="MobiDB-lite"/>
    </source>
</evidence>
<feature type="region of interest" description="Disordered" evidence="3">
    <location>
        <begin position="285"/>
        <end position="323"/>
    </location>
</feature>
<dbReference type="Proteomes" id="UP001595892">
    <property type="component" value="Unassembled WGS sequence"/>
</dbReference>
<dbReference type="PANTHER" id="PTHR30035">
    <property type="entry name" value="LIPOPROTEIN VACJ-RELATED"/>
    <property type="match status" value="1"/>
</dbReference>
<proteinExistence type="inferred from homology"/>
<name>A0ABV9NN08_9GAMM</name>
<dbReference type="RefSeq" id="WP_377005246.1">
    <property type="nucleotide sequence ID" value="NZ_JBHSGG010000037.1"/>
</dbReference>
<dbReference type="EMBL" id="JBHSGG010000037">
    <property type="protein sequence ID" value="MFC4729175.1"/>
    <property type="molecule type" value="Genomic_DNA"/>
</dbReference>
<keyword evidence="5" id="KW-0449">Lipoprotein</keyword>
<dbReference type="PRINTS" id="PR01805">
    <property type="entry name" value="VACJLIPOPROT"/>
</dbReference>
<gene>
    <name evidence="5" type="ORF">ACFO3Q_13450</name>
</gene>
<reference evidence="6" key="1">
    <citation type="journal article" date="2019" name="Int. J. Syst. Evol. Microbiol.">
        <title>The Global Catalogue of Microorganisms (GCM) 10K type strain sequencing project: providing services to taxonomists for standard genome sequencing and annotation.</title>
        <authorList>
            <consortium name="The Broad Institute Genomics Platform"/>
            <consortium name="The Broad Institute Genome Sequencing Center for Infectious Disease"/>
            <person name="Wu L."/>
            <person name="Ma J."/>
        </authorList>
    </citation>
    <scope>NUCLEOTIDE SEQUENCE [LARGE SCALE GENOMIC DNA]</scope>
    <source>
        <strain evidence="6">CGMCC 1.13574</strain>
    </source>
</reference>
<evidence type="ECO:0000313" key="6">
    <source>
        <dbReference type="Proteomes" id="UP001595892"/>
    </source>
</evidence>
<comment type="caution">
    <text evidence="5">The sequence shown here is derived from an EMBL/GenBank/DDBJ whole genome shotgun (WGS) entry which is preliminary data.</text>
</comment>
<dbReference type="PANTHER" id="PTHR30035:SF3">
    <property type="entry name" value="INTERMEMBRANE PHOSPHOLIPID TRANSPORT SYSTEM LIPOPROTEIN MLAA"/>
    <property type="match status" value="1"/>
</dbReference>
<keyword evidence="6" id="KW-1185">Reference proteome</keyword>
<accession>A0ABV9NN08</accession>